<name>A0AC34QMX9_9BILA</name>
<protein>
    <submittedName>
        <fullName evidence="2">Uncharacterized protein</fullName>
    </submittedName>
</protein>
<evidence type="ECO:0000313" key="1">
    <source>
        <dbReference type="Proteomes" id="UP000887576"/>
    </source>
</evidence>
<proteinExistence type="predicted"/>
<dbReference type="Proteomes" id="UP000887576">
    <property type="component" value="Unplaced"/>
</dbReference>
<reference evidence="2" key="1">
    <citation type="submission" date="2022-11" db="UniProtKB">
        <authorList>
            <consortium name="WormBaseParasite"/>
        </authorList>
    </citation>
    <scope>IDENTIFICATION</scope>
</reference>
<accession>A0AC34QMX9</accession>
<dbReference type="WBParaSite" id="JU765_v2.g17713.t1">
    <property type="protein sequence ID" value="JU765_v2.g17713.t1"/>
    <property type="gene ID" value="JU765_v2.g17713"/>
</dbReference>
<organism evidence="1 2">
    <name type="scientific">Panagrolaimus sp. JU765</name>
    <dbReference type="NCBI Taxonomy" id="591449"/>
    <lineage>
        <taxon>Eukaryota</taxon>
        <taxon>Metazoa</taxon>
        <taxon>Ecdysozoa</taxon>
        <taxon>Nematoda</taxon>
        <taxon>Chromadorea</taxon>
        <taxon>Rhabditida</taxon>
        <taxon>Tylenchina</taxon>
        <taxon>Panagrolaimomorpha</taxon>
        <taxon>Panagrolaimoidea</taxon>
        <taxon>Panagrolaimidae</taxon>
        <taxon>Panagrolaimus</taxon>
    </lineage>
</organism>
<evidence type="ECO:0000313" key="2">
    <source>
        <dbReference type="WBParaSite" id="JU765_v2.g17713.t1"/>
    </source>
</evidence>
<sequence length="157" mass="17986">MTQNKIAYIVNLTGVQRFKMRSCPCPNPKYHTPTEFAPKIDLNTPSEQILEHFATINSFIAQARSKNIQVLLFNKDGMDLVQAVAVQYIMFYHSLPLSHALAHLTKTNIKVKISQKYLDVLRLWEEKVANAKVANKAIEAMMKAPLSVKFDHRFAWI</sequence>